<dbReference type="InterPro" id="IPR001179">
    <property type="entry name" value="PPIase_FKBP_dom"/>
</dbReference>
<accession>A0A0N8KRD5</accession>
<feature type="domain" description="PPIase FKBP-type" evidence="7">
    <location>
        <begin position="6"/>
        <end position="94"/>
    </location>
</feature>
<evidence type="ECO:0000256" key="4">
    <source>
        <dbReference type="ARBA" id="ARBA00023235"/>
    </source>
</evidence>
<evidence type="ECO:0000313" key="8">
    <source>
        <dbReference type="EMBL" id="KPQ44634.1"/>
    </source>
</evidence>
<dbReference type="SUPFAM" id="SSF54534">
    <property type="entry name" value="FKBP-like"/>
    <property type="match status" value="1"/>
</dbReference>
<dbReference type="EMBL" id="LKCM01000066">
    <property type="protein sequence ID" value="KPQ44634.1"/>
    <property type="molecule type" value="Genomic_DNA"/>
</dbReference>
<evidence type="ECO:0000256" key="5">
    <source>
        <dbReference type="PROSITE-ProRule" id="PRU00277"/>
    </source>
</evidence>
<dbReference type="PROSITE" id="PS50059">
    <property type="entry name" value="FKBP_PPIASE"/>
    <property type="match status" value="1"/>
</dbReference>
<evidence type="ECO:0000256" key="6">
    <source>
        <dbReference type="RuleBase" id="RU003915"/>
    </source>
</evidence>
<evidence type="ECO:0000313" key="9">
    <source>
        <dbReference type="Proteomes" id="UP000050360"/>
    </source>
</evidence>
<evidence type="ECO:0000259" key="7">
    <source>
        <dbReference type="PROSITE" id="PS50059"/>
    </source>
</evidence>
<dbReference type="InterPro" id="IPR048261">
    <property type="entry name" value="SlpA/SlyD-like_ins_sf"/>
</dbReference>
<dbReference type="Gene3D" id="2.40.10.330">
    <property type="match status" value="1"/>
</dbReference>
<dbReference type="Proteomes" id="UP000050360">
    <property type="component" value="Unassembled WGS sequence"/>
</dbReference>
<protein>
    <recommendedName>
        <fullName evidence="6">Peptidyl-prolyl cis-trans isomerase</fullName>
        <ecNumber evidence="6">5.2.1.8</ecNumber>
    </recommendedName>
</protein>
<dbReference type="EC" id="5.2.1.8" evidence="6"/>
<dbReference type="PANTHER" id="PTHR47861">
    <property type="entry name" value="FKBP-TYPE PEPTIDYL-PROLYL CIS-TRANS ISOMERASE SLYD"/>
    <property type="match status" value="1"/>
</dbReference>
<dbReference type="Gene3D" id="3.30.70.2210">
    <property type="match status" value="1"/>
</dbReference>
<dbReference type="Gene3D" id="3.10.50.40">
    <property type="match status" value="1"/>
</dbReference>
<dbReference type="Pfam" id="PF00254">
    <property type="entry name" value="FKBP_C"/>
    <property type="match status" value="1"/>
</dbReference>
<evidence type="ECO:0000256" key="1">
    <source>
        <dbReference type="ARBA" id="ARBA00000971"/>
    </source>
</evidence>
<proteinExistence type="inferred from homology"/>
<evidence type="ECO:0000256" key="3">
    <source>
        <dbReference type="ARBA" id="ARBA00023110"/>
    </source>
</evidence>
<organism evidence="8 9">
    <name type="scientific">Candidatus Methanoperedens nitratireducens</name>
    <dbReference type="NCBI Taxonomy" id="1392998"/>
    <lineage>
        <taxon>Archaea</taxon>
        <taxon>Methanobacteriati</taxon>
        <taxon>Methanobacteriota</taxon>
        <taxon>Stenosarchaea group</taxon>
        <taxon>Methanomicrobia</taxon>
        <taxon>Methanosarcinales</taxon>
        <taxon>ANME-2 cluster</taxon>
        <taxon>Candidatus Methanoperedentaceae</taxon>
        <taxon>Candidatus Methanoperedens</taxon>
    </lineage>
</organism>
<dbReference type="AlphaFoldDB" id="A0A0N8KRD5"/>
<dbReference type="GO" id="GO:0003755">
    <property type="term" value="F:peptidyl-prolyl cis-trans isomerase activity"/>
    <property type="evidence" value="ECO:0007669"/>
    <property type="project" value="UniProtKB-UniRule"/>
</dbReference>
<sequence length="234" mass="26165">MTIEKGDFIRVSYSGKTDEGRVFDTTEEDVAKANSIYNEKGKYGGDVVIVGAKHTIAGLDEDFVGKEVGYTGSVTIPPEKAFGHRNPELIESIPATKFTQRVQVGMPVEVDGRPGVVIRAIGRMVQVDFNRFLAGQTVTYDYEIKEKIEDDEGKVKGLIGLYVGKDLPVQLNDGTATVEIEPEMTYSQRWLMSKRQIAREVIDNTGIKEIIYIEKYNKEVLEPVVRDPELEVTE</sequence>
<dbReference type="PANTHER" id="PTHR47861:SF2">
    <property type="entry name" value="LONG-TYPE PEPTIDYL-PROLYL CIS-TRANS ISOMERASE"/>
    <property type="match status" value="1"/>
</dbReference>
<evidence type="ECO:0000256" key="2">
    <source>
        <dbReference type="ARBA" id="ARBA00006577"/>
    </source>
</evidence>
<dbReference type="InterPro" id="IPR046357">
    <property type="entry name" value="PPIase_dom_sf"/>
</dbReference>
<comment type="caution">
    <text evidence="8">The sequence shown here is derived from an EMBL/GenBank/DDBJ whole genome shotgun (WGS) entry which is preliminary data.</text>
</comment>
<gene>
    <name evidence="8" type="ORF">MPEBLZ_00791</name>
</gene>
<comment type="catalytic activity">
    <reaction evidence="1 5 6">
        <text>[protein]-peptidylproline (omega=180) = [protein]-peptidylproline (omega=0)</text>
        <dbReference type="Rhea" id="RHEA:16237"/>
        <dbReference type="Rhea" id="RHEA-COMP:10747"/>
        <dbReference type="Rhea" id="RHEA-COMP:10748"/>
        <dbReference type="ChEBI" id="CHEBI:83833"/>
        <dbReference type="ChEBI" id="CHEBI:83834"/>
        <dbReference type="EC" id="5.2.1.8"/>
    </reaction>
</comment>
<keyword evidence="4 5" id="KW-0413">Isomerase</keyword>
<comment type="similarity">
    <text evidence="2 6">Belongs to the FKBP-type PPIase family.</text>
</comment>
<name>A0A0N8KRD5_9EURY</name>
<keyword evidence="3 5" id="KW-0697">Rotamase</keyword>
<reference evidence="8 9" key="1">
    <citation type="submission" date="2015-09" db="EMBL/GenBank/DDBJ databases">
        <title>A metagenomics-based metabolic model of nitrate-dependent anaerobic oxidation of methane by Methanoperedens-like archaea.</title>
        <authorList>
            <person name="Arshad A."/>
            <person name="Speth D.R."/>
            <person name="De Graaf R.M."/>
            <person name="Op Den Camp H.J."/>
            <person name="Jetten M.S."/>
            <person name="Welte C.U."/>
        </authorList>
    </citation>
    <scope>NUCLEOTIDE SEQUENCE [LARGE SCALE GENOMIC DNA]</scope>
</reference>